<dbReference type="RefSeq" id="WP_230526911.1">
    <property type="nucleotide sequence ID" value="NZ_JAJGAK010000002.1"/>
</dbReference>
<proteinExistence type="predicted"/>
<sequence>MIIPPAVERKHAFVQAYVEQVGARVRDIVSNFCEDSGYAFLGRVKGVASLAEKLEGGRYKQWSDVDDLYACAVIIPTLSDEPSVLAFLRDRFTEQATRARATSKKDPDVFRFDSTRFVGSLRDDVGISGPLTSVQFEVQIRSAFEHAWSVSTHALAYKGGNVGWRHKRLAAQLRASIEQLDQVVLGFQEWTGLIQEQRWHYVDDQRALVEGFESWVADGSIPQEIAPESWVRFGENLYSLISATMKSDREHGHVKNVEHLLAAIAKELEDFSGNKFPRSISLLQFCIGVMFKAGLATETRAKYCALVTDELRSLYPDVSKAKFSVFDFEFETA</sequence>
<organism evidence="2 3">
    <name type="scientific">Noviluteimonas lactosilytica</name>
    <dbReference type="NCBI Taxonomy" id="2888523"/>
    <lineage>
        <taxon>Bacteria</taxon>
        <taxon>Pseudomonadati</taxon>
        <taxon>Pseudomonadota</taxon>
        <taxon>Gammaproteobacteria</taxon>
        <taxon>Lysobacterales</taxon>
        <taxon>Lysobacteraceae</taxon>
        <taxon>Noviluteimonas</taxon>
    </lineage>
</organism>
<feature type="domain" description="RelA/SpoT" evidence="1">
    <location>
        <begin position="42"/>
        <end position="161"/>
    </location>
</feature>
<evidence type="ECO:0000313" key="3">
    <source>
        <dbReference type="Proteomes" id="UP001165293"/>
    </source>
</evidence>
<accession>A0ABS8JIC9</accession>
<dbReference type="SMART" id="SM00954">
    <property type="entry name" value="RelA_SpoT"/>
    <property type="match status" value="1"/>
</dbReference>
<comment type="caution">
    <text evidence="2">The sequence shown here is derived from an EMBL/GenBank/DDBJ whole genome shotgun (WGS) entry which is preliminary data.</text>
</comment>
<dbReference type="Pfam" id="PF04607">
    <property type="entry name" value="RelA_SpoT"/>
    <property type="match status" value="1"/>
</dbReference>
<dbReference type="Gene3D" id="3.30.460.10">
    <property type="entry name" value="Beta Polymerase, domain 2"/>
    <property type="match status" value="1"/>
</dbReference>
<dbReference type="SUPFAM" id="SSF81301">
    <property type="entry name" value="Nucleotidyltransferase"/>
    <property type="match status" value="1"/>
</dbReference>
<dbReference type="InterPro" id="IPR007685">
    <property type="entry name" value="RelA_SpoT"/>
</dbReference>
<name>A0ABS8JIC9_9GAMM</name>
<keyword evidence="3" id="KW-1185">Reference proteome</keyword>
<protein>
    <recommendedName>
        <fullName evidence="1">RelA/SpoT domain-containing protein</fullName>
    </recommendedName>
</protein>
<dbReference type="Proteomes" id="UP001165293">
    <property type="component" value="Unassembled WGS sequence"/>
</dbReference>
<dbReference type="CDD" id="cd05399">
    <property type="entry name" value="NT_Rel-Spo_like"/>
    <property type="match status" value="1"/>
</dbReference>
<evidence type="ECO:0000313" key="2">
    <source>
        <dbReference type="EMBL" id="MCC8363270.1"/>
    </source>
</evidence>
<dbReference type="EMBL" id="JAJGAK010000002">
    <property type="protein sequence ID" value="MCC8363270.1"/>
    <property type="molecule type" value="Genomic_DNA"/>
</dbReference>
<reference evidence="2" key="1">
    <citation type="submission" date="2021-10" db="EMBL/GenBank/DDBJ databases">
        <authorList>
            <person name="Lyu M."/>
            <person name="Wang X."/>
            <person name="Meng X."/>
            <person name="Xu K."/>
        </authorList>
    </citation>
    <scope>NUCLEOTIDE SEQUENCE</scope>
    <source>
        <strain evidence="2">A6</strain>
    </source>
</reference>
<dbReference type="InterPro" id="IPR043519">
    <property type="entry name" value="NT_sf"/>
</dbReference>
<evidence type="ECO:0000259" key="1">
    <source>
        <dbReference type="SMART" id="SM00954"/>
    </source>
</evidence>
<gene>
    <name evidence="2" type="ORF">LK996_09305</name>
</gene>